<feature type="chain" id="PRO_5040870916" description="YD repeat-containing protein" evidence="2">
    <location>
        <begin position="21"/>
        <end position="1336"/>
    </location>
</feature>
<feature type="region of interest" description="Disordered" evidence="1">
    <location>
        <begin position="1082"/>
        <end position="1115"/>
    </location>
</feature>
<dbReference type="EMBL" id="JAMXLR010000095">
    <property type="protein sequence ID" value="MCO6048085.1"/>
    <property type="molecule type" value="Genomic_DNA"/>
</dbReference>
<feature type="signal peptide" evidence="2">
    <location>
        <begin position="1"/>
        <end position="20"/>
    </location>
</feature>
<name>A0A9X2JJE5_9BACT</name>
<evidence type="ECO:0008006" key="5">
    <source>
        <dbReference type="Google" id="ProtNLM"/>
    </source>
</evidence>
<feature type="compositionally biased region" description="Polar residues" evidence="1">
    <location>
        <begin position="1086"/>
        <end position="1098"/>
    </location>
</feature>
<feature type="compositionally biased region" description="Low complexity" evidence="1">
    <location>
        <begin position="1099"/>
        <end position="1114"/>
    </location>
</feature>
<keyword evidence="2" id="KW-0732">Signal</keyword>
<sequence>MTLYHSSYLTPLLVSALAFAAMVPKAATAEDQTWAIIASPSVRELGIADLLTARLTNLEGVSLVERDEQAVAQNELELAALYQSTSARQRIELGKRVASQMLIVLDLTTVQQVDTQAAAAPRNNNRRGTNRRGTEFEDDDLSVSEVQVLRVLICHCATGVRVARQSINLPTTPTETVVDELQKTVTRAQTKLQNGLKYIVGLSPPIAKGVRQYDRQLQASVGELIESALFAQQGVAVIELEEAQAILEELSESADSALERAVPVLLSPELIPPTGGHANLQVPAVRLVAKFHDGSTKQQLVEVDSPSKLATALTKPILSLLDGLPDGSNAEANAEFQRSWLIEQADNCTRLGEWKAAIDLRHAALLIDGEDTRQRTELLLDERLLLRHLATTPAVYAPWPGKPNTVDRAVAILDIYYDQLAQQEFLIRNAKVDAMEARRMITSQGYAAYQSGLRKQEVEANPEITTLLEQAEARRKQHLMAIAAPLFQLPLPEDHEQGYKRRALRADLQDGLLRLVHRRIDFKDPQIKDVEAMAQIWMTAVPDGLTYSSPLSSITYQLFPEARDIQEKSRYHQRTYQERSITAEQWEALLMTMSNVDHTSMRLAARAELLKWRWHLIDANTPLEEIKLLHDFALATQCELEAFPVKDNRGRSYWGGGGDPKVAIKSLTWLLYRFSIMPDPFGPRRQLTASPAPQKPRATKQGRRDNFVLNLTPLELTLAEQDTALPNPDGRHRFVWRGFNYGGPRRNDGPHWLACGDELDVLWSSQAVLYIAQPGTVERLTIDGKLLTDVNDIRFDGQRIWMATGNGEILVFDQRLQLTHRIDSKAGLPGGEHNLLVQPLGGGRAMATGSFGNPLRSWCAIIDLSEADTKIHLFHEAREVERREFALGPGKRSLEDRAKLGFVPMFIIQAPYARTAGDTIDDAVCIGIARSPNNRCDALLFVDVDTLQVTAATSDRVFGYARQNALYDHSQFTVMDGKVYHSSAFDHLLADLGVTGRWQNQLRPAGNRWPSFIQLGSHLHLPFADAWYLIDPAEETAENLLPDRIRQQLAIEPSTFVRSAHYGLVGIGNTGRMYQVEMKGDRPALNLSTPPSQASTDGQPSQSAPAQLQASAASNQVAKVTPAELDTMRSHIEQLTGRGIELPAEHLSIYKSGYGSLDCLMPRISSHDAYLDPPVKKDGYRYDFVDGRLVQITSVETDLPHTEIYYDDSGLPMLVVTFYTDQRTNKHRPTRYKWASFDEQQRLQRVVEFNDEMSVASIYVLETEGNYLSRDQLTYSPDGVLRRRSSSQPPVDQDGQPLTSAELARAAYSPLQQKLLEPTRIGLQPYYPMSGSIAGE</sequence>
<feature type="region of interest" description="Disordered" evidence="1">
    <location>
        <begin position="115"/>
        <end position="137"/>
    </location>
</feature>
<proteinExistence type="predicted"/>
<gene>
    <name evidence="3" type="ORF">NG895_29640</name>
</gene>
<feature type="region of interest" description="Disordered" evidence="1">
    <location>
        <begin position="683"/>
        <end position="702"/>
    </location>
</feature>
<dbReference type="Proteomes" id="UP001155241">
    <property type="component" value="Unassembled WGS sequence"/>
</dbReference>
<feature type="region of interest" description="Disordered" evidence="1">
    <location>
        <begin position="1280"/>
        <end position="1299"/>
    </location>
</feature>
<dbReference type="RefSeq" id="WP_252856198.1">
    <property type="nucleotide sequence ID" value="NZ_JAMXLR010000095.1"/>
</dbReference>
<organism evidence="3 4">
    <name type="scientific">Aeoliella straminimaris</name>
    <dbReference type="NCBI Taxonomy" id="2954799"/>
    <lineage>
        <taxon>Bacteria</taxon>
        <taxon>Pseudomonadati</taxon>
        <taxon>Planctomycetota</taxon>
        <taxon>Planctomycetia</taxon>
        <taxon>Pirellulales</taxon>
        <taxon>Lacipirellulaceae</taxon>
        <taxon>Aeoliella</taxon>
    </lineage>
</organism>
<protein>
    <recommendedName>
        <fullName evidence="5">YD repeat-containing protein</fullName>
    </recommendedName>
</protein>
<comment type="caution">
    <text evidence="3">The sequence shown here is derived from an EMBL/GenBank/DDBJ whole genome shotgun (WGS) entry which is preliminary data.</text>
</comment>
<evidence type="ECO:0000313" key="4">
    <source>
        <dbReference type="Proteomes" id="UP001155241"/>
    </source>
</evidence>
<accession>A0A9X2JJE5</accession>
<keyword evidence="4" id="KW-1185">Reference proteome</keyword>
<evidence type="ECO:0000256" key="2">
    <source>
        <dbReference type="SAM" id="SignalP"/>
    </source>
</evidence>
<evidence type="ECO:0000313" key="3">
    <source>
        <dbReference type="EMBL" id="MCO6048085.1"/>
    </source>
</evidence>
<evidence type="ECO:0000256" key="1">
    <source>
        <dbReference type="SAM" id="MobiDB-lite"/>
    </source>
</evidence>
<reference evidence="3" key="1">
    <citation type="submission" date="2022-06" db="EMBL/GenBank/DDBJ databases">
        <title>Aeoliella straminimaris, a novel planctomycete from sediments.</title>
        <authorList>
            <person name="Vitorino I.R."/>
            <person name="Lage O.M."/>
        </authorList>
    </citation>
    <scope>NUCLEOTIDE SEQUENCE</scope>
    <source>
        <strain evidence="3">ICT_H6.2</strain>
    </source>
</reference>